<sequence>ALTEFTSFELNLGQYPIIPTILVAGVLYNYANQRHRHLEFNIEDKVLLSTKNIISPINKQRPTKKVVAKIQNSPGVPYFTSKTIQSIERFQQTNSLPAIFVPEIQQEEYKVESILDQK</sequence>
<comment type="caution">
    <text evidence="1">The sequence shown here is derived from an EMBL/GenBank/DDBJ whole genome shotgun (WGS) entry which is preliminary data.</text>
</comment>
<reference evidence="1" key="1">
    <citation type="submission" date="2021-06" db="EMBL/GenBank/DDBJ databases">
        <authorList>
            <person name="Kallberg Y."/>
            <person name="Tangrot J."/>
            <person name="Rosling A."/>
        </authorList>
    </citation>
    <scope>NUCLEOTIDE SEQUENCE</scope>
    <source>
        <strain evidence="1">MA461A</strain>
    </source>
</reference>
<feature type="non-terminal residue" evidence="1">
    <location>
        <position position="1"/>
    </location>
</feature>
<protein>
    <submittedName>
        <fullName evidence="1">24667_t:CDS:1</fullName>
    </submittedName>
</protein>
<gene>
    <name evidence="1" type="ORF">RPERSI_LOCUS17812</name>
</gene>
<evidence type="ECO:0000313" key="2">
    <source>
        <dbReference type="Proteomes" id="UP000789920"/>
    </source>
</evidence>
<name>A0ACA9RA84_9GLOM</name>
<accession>A0ACA9RA84</accession>
<dbReference type="Proteomes" id="UP000789920">
    <property type="component" value="Unassembled WGS sequence"/>
</dbReference>
<evidence type="ECO:0000313" key="1">
    <source>
        <dbReference type="EMBL" id="CAG8782565.1"/>
    </source>
</evidence>
<proteinExistence type="predicted"/>
<keyword evidence="2" id="KW-1185">Reference proteome</keyword>
<dbReference type="EMBL" id="CAJVQC010046164">
    <property type="protein sequence ID" value="CAG8782565.1"/>
    <property type="molecule type" value="Genomic_DNA"/>
</dbReference>
<feature type="non-terminal residue" evidence="1">
    <location>
        <position position="118"/>
    </location>
</feature>
<organism evidence="1 2">
    <name type="scientific">Racocetra persica</name>
    <dbReference type="NCBI Taxonomy" id="160502"/>
    <lineage>
        <taxon>Eukaryota</taxon>
        <taxon>Fungi</taxon>
        <taxon>Fungi incertae sedis</taxon>
        <taxon>Mucoromycota</taxon>
        <taxon>Glomeromycotina</taxon>
        <taxon>Glomeromycetes</taxon>
        <taxon>Diversisporales</taxon>
        <taxon>Gigasporaceae</taxon>
        <taxon>Racocetra</taxon>
    </lineage>
</organism>